<evidence type="ECO:0000313" key="2">
    <source>
        <dbReference type="EMBL" id="CAG9534843.1"/>
    </source>
</evidence>
<evidence type="ECO:0000313" key="3">
    <source>
        <dbReference type="Proteomes" id="UP000746747"/>
    </source>
</evidence>
<evidence type="ECO:0000256" key="1">
    <source>
        <dbReference type="SAM" id="MobiDB-lite"/>
    </source>
</evidence>
<feature type="region of interest" description="Disordered" evidence="1">
    <location>
        <begin position="49"/>
        <end position="103"/>
    </location>
</feature>
<sequence>MYVKCFHSLDKNVNRDFETSFYKLPSVFRNPCTGEEDTSKTWEDNATDALKSQEQESGEETRRGQERKYDGRQSASPNAGLDSPRHKPRPQSQTRLPPRICIP</sequence>
<reference evidence="2" key="1">
    <citation type="submission" date="2021-09" db="EMBL/GenBank/DDBJ databases">
        <authorList>
            <consortium name="Pathogen Informatics"/>
        </authorList>
    </citation>
    <scope>NUCLEOTIDE SEQUENCE</scope>
</reference>
<comment type="caution">
    <text evidence="2">The sequence shown here is derived from an EMBL/GenBank/DDBJ whole genome shotgun (WGS) entry which is preliminary data.</text>
</comment>
<dbReference type="Proteomes" id="UP000746747">
    <property type="component" value="Unassembled WGS sequence"/>
</dbReference>
<accession>A0A8J2M470</accession>
<protein>
    <submittedName>
        <fullName evidence="2">Uncharacterized protein</fullName>
    </submittedName>
</protein>
<name>A0A8J2M470_9BILA</name>
<dbReference type="EMBL" id="CAKAEH010001335">
    <property type="protein sequence ID" value="CAG9534843.1"/>
    <property type="molecule type" value="Genomic_DNA"/>
</dbReference>
<gene>
    <name evidence="2" type="ORF">CJOHNSTONI_LOCUS4941</name>
</gene>
<dbReference type="AlphaFoldDB" id="A0A8J2M470"/>
<proteinExistence type="predicted"/>
<feature type="compositionally biased region" description="Basic and acidic residues" evidence="1">
    <location>
        <begin position="51"/>
        <end position="71"/>
    </location>
</feature>
<keyword evidence="3" id="KW-1185">Reference proteome</keyword>
<organism evidence="2 3">
    <name type="scientific">Cercopithifilaria johnstoni</name>
    <dbReference type="NCBI Taxonomy" id="2874296"/>
    <lineage>
        <taxon>Eukaryota</taxon>
        <taxon>Metazoa</taxon>
        <taxon>Ecdysozoa</taxon>
        <taxon>Nematoda</taxon>
        <taxon>Chromadorea</taxon>
        <taxon>Rhabditida</taxon>
        <taxon>Spirurina</taxon>
        <taxon>Spiruromorpha</taxon>
        <taxon>Filarioidea</taxon>
        <taxon>Onchocercidae</taxon>
        <taxon>Cercopithifilaria</taxon>
    </lineage>
</organism>